<sequence length="58" mass="6355">GDELDLASDKDKMTPAKKSPAKVQSKDRDMGSALRSAYQKTVDETVPDEMLDLLSKLS</sequence>
<accession>A0A699XF74</accession>
<reference evidence="3" key="1">
    <citation type="journal article" date="2019" name="Sci. Rep.">
        <title>Draft genome of Tanacetum cinerariifolium, the natural source of mosquito coil.</title>
        <authorList>
            <person name="Yamashiro T."/>
            <person name="Shiraishi A."/>
            <person name="Satake H."/>
            <person name="Nakayama K."/>
        </authorList>
    </citation>
    <scope>NUCLEOTIDE SEQUENCE</scope>
</reference>
<evidence type="ECO:0000259" key="2">
    <source>
        <dbReference type="Pfam" id="PF18557"/>
    </source>
</evidence>
<feature type="region of interest" description="Disordered" evidence="1">
    <location>
        <begin position="1"/>
        <end position="41"/>
    </location>
</feature>
<gene>
    <name evidence="3" type="ORF">Tci_930266</name>
</gene>
<dbReference type="EMBL" id="BKCJ011851195">
    <property type="protein sequence ID" value="GFD58297.1"/>
    <property type="molecule type" value="Genomic_DNA"/>
</dbReference>
<dbReference type="AlphaFoldDB" id="A0A699XF74"/>
<dbReference type="InterPro" id="IPR041649">
    <property type="entry name" value="NepR"/>
</dbReference>
<name>A0A699XF74_TANCI</name>
<feature type="non-terminal residue" evidence="3">
    <location>
        <position position="1"/>
    </location>
</feature>
<protein>
    <recommendedName>
        <fullName evidence="2">Anti-sigma factor NepR domain-containing protein</fullName>
    </recommendedName>
</protein>
<comment type="caution">
    <text evidence="3">The sequence shown here is derived from an EMBL/GenBank/DDBJ whole genome shotgun (WGS) entry which is preliminary data.</text>
</comment>
<organism evidence="3">
    <name type="scientific">Tanacetum cinerariifolium</name>
    <name type="common">Dalmatian daisy</name>
    <name type="synonym">Chrysanthemum cinerariifolium</name>
    <dbReference type="NCBI Taxonomy" id="118510"/>
    <lineage>
        <taxon>Eukaryota</taxon>
        <taxon>Viridiplantae</taxon>
        <taxon>Streptophyta</taxon>
        <taxon>Embryophyta</taxon>
        <taxon>Tracheophyta</taxon>
        <taxon>Spermatophyta</taxon>
        <taxon>Magnoliopsida</taxon>
        <taxon>eudicotyledons</taxon>
        <taxon>Gunneridae</taxon>
        <taxon>Pentapetalae</taxon>
        <taxon>asterids</taxon>
        <taxon>campanulids</taxon>
        <taxon>Asterales</taxon>
        <taxon>Asteraceae</taxon>
        <taxon>Asteroideae</taxon>
        <taxon>Anthemideae</taxon>
        <taxon>Anthemidinae</taxon>
        <taxon>Tanacetum</taxon>
    </lineage>
</organism>
<evidence type="ECO:0000256" key="1">
    <source>
        <dbReference type="SAM" id="MobiDB-lite"/>
    </source>
</evidence>
<dbReference type="Pfam" id="PF18557">
    <property type="entry name" value="NepR"/>
    <property type="match status" value="1"/>
</dbReference>
<evidence type="ECO:0000313" key="3">
    <source>
        <dbReference type="EMBL" id="GFD58297.1"/>
    </source>
</evidence>
<proteinExistence type="predicted"/>
<feature type="domain" description="Anti-sigma factor NepR" evidence="2">
    <location>
        <begin position="30"/>
        <end position="57"/>
    </location>
</feature>